<evidence type="ECO:0000256" key="9">
    <source>
        <dbReference type="ARBA" id="ARBA00023136"/>
    </source>
</evidence>
<evidence type="ECO:0000256" key="12">
    <source>
        <dbReference type="PROSITE-ProRule" id="PRU00043"/>
    </source>
</evidence>
<evidence type="ECO:0000256" key="2">
    <source>
        <dbReference type="ARBA" id="ARBA00022536"/>
    </source>
</evidence>
<dbReference type="GO" id="GO:0008104">
    <property type="term" value="P:intracellular protein localization"/>
    <property type="evidence" value="ECO:0007669"/>
    <property type="project" value="UniProtKB-ARBA"/>
</dbReference>
<evidence type="ECO:0000256" key="7">
    <source>
        <dbReference type="ARBA" id="ARBA00022889"/>
    </source>
</evidence>
<name>A0A8J2KY44_9HEXA</name>
<dbReference type="PROSITE" id="PS50268">
    <property type="entry name" value="CADHERIN_2"/>
    <property type="match status" value="6"/>
</dbReference>
<keyword evidence="8" id="KW-1133">Transmembrane helix</keyword>
<dbReference type="FunFam" id="2.60.40.60:FF:000032">
    <property type="entry name" value="FAT atypical cadherin 1"/>
    <property type="match status" value="1"/>
</dbReference>
<keyword evidence="3" id="KW-0812">Transmembrane</keyword>
<evidence type="ECO:0000256" key="10">
    <source>
        <dbReference type="ARBA" id="ARBA00023157"/>
    </source>
</evidence>
<gene>
    <name evidence="15" type="ORF">AFUS01_LOCUS22404</name>
</gene>
<dbReference type="GO" id="GO:0005509">
    <property type="term" value="F:calcium ion binding"/>
    <property type="evidence" value="ECO:0007669"/>
    <property type="project" value="UniProtKB-UniRule"/>
</dbReference>
<feature type="domain" description="Cadherin" evidence="14">
    <location>
        <begin position="586"/>
        <end position="685"/>
    </location>
</feature>
<comment type="subcellular location">
    <subcellularLocation>
        <location evidence="1">Membrane</location>
        <topology evidence="1">Single-pass membrane protein</topology>
    </subcellularLocation>
</comment>
<evidence type="ECO:0000256" key="3">
    <source>
        <dbReference type="ARBA" id="ARBA00022692"/>
    </source>
</evidence>
<evidence type="ECO:0000256" key="11">
    <source>
        <dbReference type="ARBA" id="ARBA00023180"/>
    </source>
</evidence>
<keyword evidence="9" id="KW-0472">Membrane</keyword>
<feature type="domain" description="Cadherin" evidence="14">
    <location>
        <begin position="369"/>
        <end position="483"/>
    </location>
</feature>
<dbReference type="GO" id="GO:0030855">
    <property type="term" value="P:epithelial cell differentiation"/>
    <property type="evidence" value="ECO:0007669"/>
    <property type="project" value="UniProtKB-ARBA"/>
</dbReference>
<dbReference type="PANTHER" id="PTHR24026:SF126">
    <property type="entry name" value="PROTOCADHERIN FAT 4"/>
    <property type="match status" value="1"/>
</dbReference>
<dbReference type="InterPro" id="IPR002126">
    <property type="entry name" value="Cadherin-like_dom"/>
</dbReference>
<evidence type="ECO:0000313" key="16">
    <source>
        <dbReference type="Proteomes" id="UP000708208"/>
    </source>
</evidence>
<accession>A0A8J2KY44</accession>
<keyword evidence="6 12" id="KW-0106">Calcium</keyword>
<proteinExistence type="predicted"/>
<dbReference type="SMART" id="SM00112">
    <property type="entry name" value="CA"/>
    <property type="match status" value="6"/>
</dbReference>
<feature type="chain" id="PRO_5035317534" description="Cadherin domain-containing protein" evidence="13">
    <location>
        <begin position="19"/>
        <end position="724"/>
    </location>
</feature>
<keyword evidence="4 13" id="KW-0732">Signal</keyword>
<dbReference type="Pfam" id="PF00028">
    <property type="entry name" value="Cadherin"/>
    <property type="match status" value="4"/>
</dbReference>
<evidence type="ECO:0000256" key="6">
    <source>
        <dbReference type="ARBA" id="ARBA00022837"/>
    </source>
</evidence>
<keyword evidence="5" id="KW-0677">Repeat</keyword>
<comment type="caution">
    <text evidence="15">The sequence shown here is derived from an EMBL/GenBank/DDBJ whole genome shotgun (WGS) entry which is preliminary data.</text>
</comment>
<evidence type="ECO:0000313" key="15">
    <source>
        <dbReference type="EMBL" id="CAG7733991.1"/>
    </source>
</evidence>
<keyword evidence="10" id="KW-1015">Disulfide bond</keyword>
<keyword evidence="11" id="KW-0325">Glycoprotein</keyword>
<sequence length="724" mass="79702">MNHQFVSVTGCFFVCLIADLCRVENGLSSIIVDIAESVGNEMDQPTNPRDLPIIGDPYDQIELTLVYPNDKIYFDLVGKRLELNEPLDRDKDDISSIVFQLVCSVRSTGERRSIPIIVRISDINDNAPKFSSPSYEVSVSESAPVGTTVFRGIHALDVDSGVNGLVEYFIVDSDEEKPQENGYGVFSINLPHQGAVTLNRTLDYEKSQKYYVTIVASDRAFDPRYRKSSTATLTVQVIDADDQPPNFQLPCKKHDGFCVDPTYEASVTRGVLSGVLDVRPERILAVDKDTLRSTIHYSFVTGSPPSFVDYFHIDSQTGVVRQIRPVDNDEEVRFDIILKATEVTPDKRSATAKLIITVHAVDSHPPIIQASALVGYVEENSPVGTVVLAFHDHLPIHFSVTDPDLTPNDPRPSYHYELTTTGFKVNEEGILVVSEEHLDRDPPHPAELKFQMIAREIGFGQASSSPLVMTVRLLDKNDNPPVLHKVGPVTIPGGDGKRPIIQIEAEDNDEGINAQIRYSLHHISNNGKDKFVINETTGLLEAVGKLNSGEQYSLTVQATDGGGRSTQEILEVNLVNGPNLKSPSFPQLVYDVAVSEGASIGSEVITLEAKDPEGKPVIYEIVGGNELKHFIIGKNNGILTVNGQLDREDLARYSLTVKGEDEGGLSTVTTVNIRVMDINDRNPEWVNLPFDFSVKEGSAGQIIGRIEAKDADELENGEIRYETP</sequence>
<feature type="domain" description="Cadherin" evidence="14">
    <location>
        <begin position="259"/>
        <end position="368"/>
    </location>
</feature>
<organism evidence="15 16">
    <name type="scientific">Allacma fusca</name>
    <dbReference type="NCBI Taxonomy" id="39272"/>
    <lineage>
        <taxon>Eukaryota</taxon>
        <taxon>Metazoa</taxon>
        <taxon>Ecdysozoa</taxon>
        <taxon>Arthropoda</taxon>
        <taxon>Hexapoda</taxon>
        <taxon>Collembola</taxon>
        <taxon>Symphypleona</taxon>
        <taxon>Sminthuridae</taxon>
        <taxon>Allacma</taxon>
    </lineage>
</organism>
<evidence type="ECO:0000256" key="1">
    <source>
        <dbReference type="ARBA" id="ARBA00004167"/>
    </source>
</evidence>
<dbReference type="GO" id="GO:0001736">
    <property type="term" value="P:establishment of planar polarity"/>
    <property type="evidence" value="ECO:0007669"/>
    <property type="project" value="UniProtKB-ARBA"/>
</dbReference>
<dbReference type="PANTHER" id="PTHR24026">
    <property type="entry name" value="FAT ATYPICAL CADHERIN-RELATED"/>
    <property type="match status" value="1"/>
</dbReference>
<reference evidence="15" key="1">
    <citation type="submission" date="2021-06" db="EMBL/GenBank/DDBJ databases">
        <authorList>
            <person name="Hodson N. C."/>
            <person name="Mongue J. A."/>
            <person name="Jaron S. K."/>
        </authorList>
    </citation>
    <scope>NUCLEOTIDE SEQUENCE</scope>
</reference>
<evidence type="ECO:0000256" key="5">
    <source>
        <dbReference type="ARBA" id="ARBA00022737"/>
    </source>
</evidence>
<keyword evidence="7" id="KW-0130">Cell adhesion</keyword>
<dbReference type="GO" id="GO:0048589">
    <property type="term" value="P:developmental growth"/>
    <property type="evidence" value="ECO:0007669"/>
    <property type="project" value="UniProtKB-ARBA"/>
</dbReference>
<feature type="signal peptide" evidence="13">
    <location>
        <begin position="1"/>
        <end position="18"/>
    </location>
</feature>
<feature type="domain" description="Cadherin" evidence="14">
    <location>
        <begin position="500"/>
        <end position="585"/>
    </location>
</feature>
<dbReference type="AlphaFoldDB" id="A0A8J2KY44"/>
<protein>
    <recommendedName>
        <fullName evidence="14">Cadherin domain-containing protein</fullName>
    </recommendedName>
</protein>
<dbReference type="GO" id="GO:0007156">
    <property type="term" value="P:homophilic cell adhesion via plasma membrane adhesion molecules"/>
    <property type="evidence" value="ECO:0007669"/>
    <property type="project" value="InterPro"/>
</dbReference>
<dbReference type="GO" id="GO:0007424">
    <property type="term" value="P:open tracheal system development"/>
    <property type="evidence" value="ECO:0007669"/>
    <property type="project" value="UniProtKB-ARBA"/>
</dbReference>
<feature type="non-terminal residue" evidence="15">
    <location>
        <position position="724"/>
    </location>
</feature>
<keyword evidence="16" id="KW-1185">Reference proteome</keyword>
<dbReference type="InterPro" id="IPR020894">
    <property type="entry name" value="Cadherin_CS"/>
</dbReference>
<dbReference type="GO" id="GO:0005886">
    <property type="term" value="C:plasma membrane"/>
    <property type="evidence" value="ECO:0007669"/>
    <property type="project" value="UniProtKB-SubCell"/>
</dbReference>
<evidence type="ECO:0000256" key="4">
    <source>
        <dbReference type="ARBA" id="ARBA00022729"/>
    </source>
</evidence>
<evidence type="ECO:0000259" key="14">
    <source>
        <dbReference type="PROSITE" id="PS50268"/>
    </source>
</evidence>
<evidence type="ECO:0000256" key="13">
    <source>
        <dbReference type="SAM" id="SignalP"/>
    </source>
</evidence>
<dbReference type="EMBL" id="CAJVCH010260616">
    <property type="protein sequence ID" value="CAG7733991.1"/>
    <property type="molecule type" value="Genomic_DNA"/>
</dbReference>
<dbReference type="CDD" id="cd11304">
    <property type="entry name" value="Cadherin_repeat"/>
    <property type="match status" value="6"/>
</dbReference>
<feature type="domain" description="Cadherin" evidence="14">
    <location>
        <begin position="131"/>
        <end position="247"/>
    </location>
</feature>
<dbReference type="FunFam" id="2.60.40.60:FF:000094">
    <property type="entry name" value="protocadherin gamma-C4 isoform X2"/>
    <property type="match status" value="1"/>
</dbReference>
<dbReference type="PROSITE" id="PS00232">
    <property type="entry name" value="CADHERIN_1"/>
    <property type="match status" value="2"/>
</dbReference>
<evidence type="ECO:0000256" key="8">
    <source>
        <dbReference type="ARBA" id="ARBA00022989"/>
    </source>
</evidence>
<keyword evidence="2" id="KW-0245">EGF-like domain</keyword>
<feature type="domain" description="Cadherin" evidence="14">
    <location>
        <begin position="81"/>
        <end position="130"/>
    </location>
</feature>
<dbReference type="OrthoDB" id="10029135at2759"/>
<dbReference type="Proteomes" id="UP000708208">
    <property type="component" value="Unassembled WGS sequence"/>
</dbReference>